<sequence length="69" mass="8392">MWSFEGWLNKRYEKHNQNQQKIEKWQSEKDREWERLETVAGDFESQMDALADQVEKRMAEQGPSEMKKS</sequence>
<comment type="caution">
    <text evidence="1">The sequence shown here is derived from an EMBL/GenBank/DDBJ whole genome shotgun (WGS) entry which is preliminary data.</text>
</comment>
<dbReference type="EMBL" id="WKKI01000008">
    <property type="protein sequence ID" value="MRX71918.1"/>
    <property type="molecule type" value="Genomic_DNA"/>
</dbReference>
<organism evidence="1 2">
    <name type="scientific">Metabacillus lacus</name>
    <dbReference type="NCBI Taxonomy" id="1983721"/>
    <lineage>
        <taxon>Bacteria</taxon>
        <taxon>Bacillati</taxon>
        <taxon>Bacillota</taxon>
        <taxon>Bacilli</taxon>
        <taxon>Bacillales</taxon>
        <taxon>Bacillaceae</taxon>
        <taxon>Metabacillus</taxon>
    </lineage>
</organism>
<reference evidence="1 2" key="1">
    <citation type="submission" date="2019-11" db="EMBL/GenBank/DDBJ databases">
        <title>Bacillus lacus genome.</title>
        <authorList>
            <person name="Allen C.J."/>
            <person name="Newman J.D."/>
        </authorList>
    </citation>
    <scope>NUCLEOTIDE SEQUENCE [LARGE SCALE GENOMIC DNA]</scope>
    <source>
        <strain evidence="1 2">KCTC 33946</strain>
    </source>
</reference>
<dbReference type="Proteomes" id="UP000448867">
    <property type="component" value="Unassembled WGS sequence"/>
</dbReference>
<evidence type="ECO:0000313" key="1">
    <source>
        <dbReference type="EMBL" id="MRX71918.1"/>
    </source>
</evidence>
<gene>
    <name evidence="1" type="ORF">GJU40_06990</name>
</gene>
<accession>A0A7X2LYJ8</accession>
<dbReference type="AlphaFoldDB" id="A0A7X2LYJ8"/>
<dbReference type="RefSeq" id="WP_154307043.1">
    <property type="nucleotide sequence ID" value="NZ_WKKI01000008.1"/>
</dbReference>
<keyword evidence="2" id="KW-1185">Reference proteome</keyword>
<name>A0A7X2LYJ8_9BACI</name>
<evidence type="ECO:0000313" key="2">
    <source>
        <dbReference type="Proteomes" id="UP000448867"/>
    </source>
</evidence>
<proteinExistence type="predicted"/>
<protein>
    <submittedName>
        <fullName evidence="1">Uncharacterized protein</fullName>
    </submittedName>
</protein>